<dbReference type="Gene3D" id="3.40.50.300">
    <property type="entry name" value="P-loop containing nucleotide triphosphate hydrolases"/>
    <property type="match status" value="1"/>
</dbReference>
<comment type="caution">
    <text evidence="5">The sequence shown here is derived from an EMBL/GenBank/DDBJ whole genome shotgun (WGS) entry which is preliminary data.</text>
</comment>
<gene>
    <name evidence="5" type="ORF">ACFQ39_04020</name>
</gene>
<sequence length="307" mass="34661">MLQVKELTYAYQAKKPVLRNVNFNLGKGEHLCVMGESGCGKSTLLKAVYGLLDLDKGTVFWGDQQVLGPAYHLIPGMDFFKYVAQDFELMPFTSVADNIAKFLPRYHPEKTKKRTKELLEVIEMTSFADVKVKNLSGGQQQRVAIARALAKEPELLLLDEPFGQIDNLKKNSLRRILFSFLKEKNISCIVATHDSDDALSFADKMIVLKDGKIVAEGTPQSLYNKPKSNYVGTFFDDINEIKINGKKVLLFPHQIKIVGNSALKATVLKNYFKGFYWLIEMDFQNQKIFVNSNQSIKIGVTVSLHVE</sequence>
<dbReference type="PANTHER" id="PTHR42781">
    <property type="entry name" value="SPERMIDINE/PUTRESCINE IMPORT ATP-BINDING PROTEIN POTA"/>
    <property type="match status" value="1"/>
</dbReference>
<dbReference type="EMBL" id="JBHTMY010000002">
    <property type="protein sequence ID" value="MFD1314773.1"/>
    <property type="molecule type" value="Genomic_DNA"/>
</dbReference>
<accession>A0ABW3Y2L4</accession>
<dbReference type="PANTHER" id="PTHR42781:SF4">
    <property type="entry name" value="SPERMIDINE_PUTRESCINE IMPORT ATP-BINDING PROTEIN POTA"/>
    <property type="match status" value="1"/>
</dbReference>
<keyword evidence="1" id="KW-0813">Transport</keyword>
<evidence type="ECO:0000259" key="4">
    <source>
        <dbReference type="PROSITE" id="PS50893"/>
    </source>
</evidence>
<dbReference type="InterPro" id="IPR050093">
    <property type="entry name" value="ABC_SmlMolc_Importer"/>
</dbReference>
<dbReference type="SUPFAM" id="SSF52540">
    <property type="entry name" value="P-loop containing nucleoside triphosphate hydrolases"/>
    <property type="match status" value="1"/>
</dbReference>
<dbReference type="GO" id="GO:0005524">
    <property type="term" value="F:ATP binding"/>
    <property type="evidence" value="ECO:0007669"/>
    <property type="project" value="UniProtKB-KW"/>
</dbReference>
<dbReference type="InterPro" id="IPR003593">
    <property type="entry name" value="AAA+_ATPase"/>
</dbReference>
<organism evidence="5 6">
    <name type="scientific">Namhaeicola litoreus</name>
    <dbReference type="NCBI Taxonomy" id="1052145"/>
    <lineage>
        <taxon>Bacteria</taxon>
        <taxon>Pseudomonadati</taxon>
        <taxon>Bacteroidota</taxon>
        <taxon>Flavobacteriia</taxon>
        <taxon>Flavobacteriales</taxon>
        <taxon>Flavobacteriaceae</taxon>
        <taxon>Namhaeicola</taxon>
    </lineage>
</organism>
<dbReference type="RefSeq" id="WP_377176699.1">
    <property type="nucleotide sequence ID" value="NZ_JBHTMY010000002.1"/>
</dbReference>
<proteinExistence type="predicted"/>
<reference evidence="6" key="1">
    <citation type="journal article" date="2019" name="Int. J. Syst. Evol. Microbiol.">
        <title>The Global Catalogue of Microorganisms (GCM) 10K type strain sequencing project: providing services to taxonomists for standard genome sequencing and annotation.</title>
        <authorList>
            <consortium name="The Broad Institute Genomics Platform"/>
            <consortium name="The Broad Institute Genome Sequencing Center for Infectious Disease"/>
            <person name="Wu L."/>
            <person name="Ma J."/>
        </authorList>
    </citation>
    <scope>NUCLEOTIDE SEQUENCE [LARGE SCALE GENOMIC DNA]</scope>
    <source>
        <strain evidence="6">CCUG 61485</strain>
    </source>
</reference>
<keyword evidence="2" id="KW-0547">Nucleotide-binding</keyword>
<evidence type="ECO:0000313" key="6">
    <source>
        <dbReference type="Proteomes" id="UP001597201"/>
    </source>
</evidence>
<dbReference type="Pfam" id="PF00005">
    <property type="entry name" value="ABC_tran"/>
    <property type="match status" value="1"/>
</dbReference>
<dbReference type="Proteomes" id="UP001597201">
    <property type="component" value="Unassembled WGS sequence"/>
</dbReference>
<feature type="domain" description="ABC transporter" evidence="4">
    <location>
        <begin position="2"/>
        <end position="235"/>
    </location>
</feature>
<dbReference type="PROSITE" id="PS50893">
    <property type="entry name" value="ABC_TRANSPORTER_2"/>
    <property type="match status" value="1"/>
</dbReference>
<keyword evidence="6" id="KW-1185">Reference proteome</keyword>
<keyword evidence="3 5" id="KW-0067">ATP-binding</keyword>
<evidence type="ECO:0000313" key="5">
    <source>
        <dbReference type="EMBL" id="MFD1314773.1"/>
    </source>
</evidence>
<name>A0ABW3Y2L4_9FLAO</name>
<dbReference type="SMART" id="SM00382">
    <property type="entry name" value="AAA"/>
    <property type="match status" value="1"/>
</dbReference>
<dbReference type="InterPro" id="IPR017871">
    <property type="entry name" value="ABC_transporter-like_CS"/>
</dbReference>
<dbReference type="InterPro" id="IPR003439">
    <property type="entry name" value="ABC_transporter-like_ATP-bd"/>
</dbReference>
<protein>
    <submittedName>
        <fullName evidence="5">ABC transporter ATP-binding protein</fullName>
    </submittedName>
</protein>
<dbReference type="PROSITE" id="PS00211">
    <property type="entry name" value="ABC_TRANSPORTER_1"/>
    <property type="match status" value="1"/>
</dbReference>
<evidence type="ECO:0000256" key="1">
    <source>
        <dbReference type="ARBA" id="ARBA00022448"/>
    </source>
</evidence>
<evidence type="ECO:0000256" key="3">
    <source>
        <dbReference type="ARBA" id="ARBA00022840"/>
    </source>
</evidence>
<evidence type="ECO:0000256" key="2">
    <source>
        <dbReference type="ARBA" id="ARBA00022741"/>
    </source>
</evidence>
<dbReference type="InterPro" id="IPR027417">
    <property type="entry name" value="P-loop_NTPase"/>
</dbReference>